<dbReference type="InterPro" id="IPR013162">
    <property type="entry name" value="CD80_C2-set"/>
</dbReference>
<dbReference type="OMA" id="VEFQCIT"/>
<dbReference type="GeneTree" id="ENSGT00940000165615"/>
<dbReference type="PANTHER" id="PTHR44991">
    <property type="entry name" value="IMMUNOGLOBULIN SUPERFAMILY MEMBER 5"/>
    <property type="match status" value="1"/>
</dbReference>
<keyword evidence="2" id="KW-1133">Transmembrane helix</keyword>
<name>H3C523_TETNG</name>
<accession>H3C523</accession>
<evidence type="ECO:0000256" key="3">
    <source>
        <dbReference type="SAM" id="SignalP"/>
    </source>
</evidence>
<dbReference type="InterPro" id="IPR036179">
    <property type="entry name" value="Ig-like_dom_sf"/>
</dbReference>
<reference evidence="5" key="3">
    <citation type="submission" date="2025-09" db="UniProtKB">
        <authorList>
            <consortium name="Ensembl"/>
        </authorList>
    </citation>
    <scope>IDENTIFICATION</scope>
</reference>
<dbReference type="Pfam" id="PF08205">
    <property type="entry name" value="C2-set_2"/>
    <property type="match status" value="1"/>
</dbReference>
<evidence type="ECO:0000313" key="6">
    <source>
        <dbReference type="Proteomes" id="UP000007303"/>
    </source>
</evidence>
<organism evidence="5 6">
    <name type="scientific">Tetraodon nigroviridis</name>
    <name type="common">Spotted green pufferfish</name>
    <name type="synonym">Chelonodon nigroviridis</name>
    <dbReference type="NCBI Taxonomy" id="99883"/>
    <lineage>
        <taxon>Eukaryota</taxon>
        <taxon>Metazoa</taxon>
        <taxon>Chordata</taxon>
        <taxon>Craniata</taxon>
        <taxon>Vertebrata</taxon>
        <taxon>Euteleostomi</taxon>
        <taxon>Actinopterygii</taxon>
        <taxon>Neopterygii</taxon>
        <taxon>Teleostei</taxon>
        <taxon>Neoteleostei</taxon>
        <taxon>Acanthomorphata</taxon>
        <taxon>Eupercaria</taxon>
        <taxon>Tetraodontiformes</taxon>
        <taxon>Tetradontoidea</taxon>
        <taxon>Tetraodontidae</taxon>
        <taxon>Tetraodon</taxon>
    </lineage>
</organism>
<evidence type="ECO:0000256" key="1">
    <source>
        <dbReference type="ARBA" id="ARBA00023157"/>
    </source>
</evidence>
<evidence type="ECO:0000256" key="2">
    <source>
        <dbReference type="SAM" id="Phobius"/>
    </source>
</evidence>
<protein>
    <recommendedName>
        <fullName evidence="4">Ig-like domain-containing protein</fullName>
    </recommendedName>
</protein>
<feature type="domain" description="Ig-like" evidence="4">
    <location>
        <begin position="54"/>
        <end position="151"/>
    </location>
</feature>
<dbReference type="STRING" id="99883.ENSTNIP00000003342"/>
<feature type="transmembrane region" description="Helical" evidence="2">
    <location>
        <begin position="177"/>
        <end position="204"/>
    </location>
</feature>
<dbReference type="Gene3D" id="2.60.40.10">
    <property type="entry name" value="Immunoglobulins"/>
    <property type="match status" value="1"/>
</dbReference>
<reference evidence="6" key="1">
    <citation type="journal article" date="2004" name="Nature">
        <title>Genome duplication in the teleost fish Tetraodon nigroviridis reveals the early vertebrate proto-karyotype.</title>
        <authorList>
            <person name="Jaillon O."/>
            <person name="Aury J.-M."/>
            <person name="Brunet F."/>
            <person name="Petit J.-L."/>
            <person name="Stange-Thomann N."/>
            <person name="Mauceli E."/>
            <person name="Bouneau L."/>
            <person name="Fischer C."/>
            <person name="Ozouf-Costaz C."/>
            <person name="Bernot A."/>
            <person name="Nicaud S."/>
            <person name="Jaffe D."/>
            <person name="Fisher S."/>
            <person name="Lutfalla G."/>
            <person name="Dossat C."/>
            <person name="Segurens B."/>
            <person name="Dasilva C."/>
            <person name="Salanoubat M."/>
            <person name="Levy M."/>
            <person name="Boudet N."/>
            <person name="Castellano S."/>
            <person name="Anthouard V."/>
            <person name="Jubin C."/>
            <person name="Castelli V."/>
            <person name="Katinka M."/>
            <person name="Vacherie B."/>
            <person name="Biemont C."/>
            <person name="Skalli Z."/>
            <person name="Cattolico L."/>
            <person name="Poulain J."/>
            <person name="De Berardinis V."/>
            <person name="Cruaud C."/>
            <person name="Duprat S."/>
            <person name="Brottier P."/>
            <person name="Coutanceau J.-P."/>
            <person name="Gouzy J."/>
            <person name="Parra G."/>
            <person name="Lardier G."/>
            <person name="Chapple C."/>
            <person name="McKernan K.J."/>
            <person name="McEwan P."/>
            <person name="Bosak S."/>
            <person name="Kellis M."/>
            <person name="Volff J.-N."/>
            <person name="Guigo R."/>
            <person name="Zody M.C."/>
            <person name="Mesirov J."/>
            <person name="Lindblad-Toh K."/>
            <person name="Birren B."/>
            <person name="Nusbaum C."/>
            <person name="Kahn D."/>
            <person name="Robinson-Rechavi M."/>
            <person name="Laudet V."/>
            <person name="Schachter V."/>
            <person name="Quetier F."/>
            <person name="Saurin W."/>
            <person name="Scarpelli C."/>
            <person name="Wincker P."/>
            <person name="Lander E.S."/>
            <person name="Weissenbach J."/>
            <person name="Roest Crollius H."/>
        </authorList>
    </citation>
    <scope>NUCLEOTIDE SEQUENCE [LARGE SCALE GENOMIC DNA]</scope>
</reference>
<dbReference type="Proteomes" id="UP000007303">
    <property type="component" value="Unassembled WGS sequence"/>
</dbReference>
<dbReference type="HOGENOM" id="CLU_063888_0_0_1"/>
<proteinExistence type="predicted"/>
<keyword evidence="2" id="KW-0472">Membrane</keyword>
<evidence type="ECO:0000259" key="4">
    <source>
        <dbReference type="PROSITE" id="PS50835"/>
    </source>
</evidence>
<dbReference type="InParanoid" id="H3C523"/>
<keyword evidence="1" id="KW-1015">Disulfide bond</keyword>
<dbReference type="InterPro" id="IPR013783">
    <property type="entry name" value="Ig-like_fold"/>
</dbReference>
<dbReference type="AlphaFoldDB" id="H3C523"/>
<dbReference type="PROSITE" id="PS50835">
    <property type="entry name" value="IG_LIKE"/>
    <property type="match status" value="1"/>
</dbReference>
<sequence length="226" mass="24002">MTWDVSSLLVLTISASSRNVTTSSEQFSASFCWPADTSCVEFTIQNISRGQAGPLVCSVLGPYGSKTANLSVQESGTVSITGGGLTVEKEQRVEFQCLTSGWYPQPTIGWSLNGQPADSSQYNSSSAAVGDTFNSTSVLTFQAVSSTTVECWATVLALSRPKASQVFLAVGPGPPDWTVLVALVVSIGGFALLVLFIYGIVFCYKRRIGKGTFHSQLVETSLCLDL</sequence>
<reference evidence="5" key="2">
    <citation type="submission" date="2025-08" db="UniProtKB">
        <authorList>
            <consortium name="Ensembl"/>
        </authorList>
    </citation>
    <scope>IDENTIFICATION</scope>
</reference>
<keyword evidence="2" id="KW-0812">Transmembrane</keyword>
<keyword evidence="3" id="KW-0732">Signal</keyword>
<dbReference type="SUPFAM" id="SSF48726">
    <property type="entry name" value="Immunoglobulin"/>
    <property type="match status" value="1"/>
</dbReference>
<keyword evidence="6" id="KW-1185">Reference proteome</keyword>
<feature type="signal peptide" evidence="3">
    <location>
        <begin position="1"/>
        <end position="17"/>
    </location>
</feature>
<evidence type="ECO:0000313" key="5">
    <source>
        <dbReference type="Ensembl" id="ENSTNIP00000003342.1"/>
    </source>
</evidence>
<dbReference type="PANTHER" id="PTHR44991:SF1">
    <property type="entry name" value="IMMUNOGLOBULIN SUPERFAMILY MEMBER 5"/>
    <property type="match status" value="1"/>
</dbReference>
<dbReference type="Ensembl" id="ENSTNIT00000002991.1">
    <property type="protein sequence ID" value="ENSTNIP00000003342.1"/>
    <property type="gene ID" value="ENSTNIG00000000980.1"/>
</dbReference>
<dbReference type="InterPro" id="IPR007110">
    <property type="entry name" value="Ig-like_dom"/>
</dbReference>
<feature type="chain" id="PRO_5003581966" description="Ig-like domain-containing protein" evidence="3">
    <location>
        <begin position="18"/>
        <end position="226"/>
    </location>
</feature>